<dbReference type="Pfam" id="PF00531">
    <property type="entry name" value="Death"/>
    <property type="match status" value="1"/>
</dbReference>
<dbReference type="PROSITE" id="PS00108">
    <property type="entry name" value="PROTEIN_KINASE_ST"/>
    <property type="match status" value="1"/>
</dbReference>
<dbReference type="Proteomes" id="UP001142055">
    <property type="component" value="Chromosome 4"/>
</dbReference>
<dbReference type="FunFam" id="1.10.510.10:FF:000754">
    <property type="entry name" value="Interleukin-1 receptor-associated kinase"/>
    <property type="match status" value="1"/>
</dbReference>
<keyword evidence="5 10" id="KW-0547">Nucleotide-binding</keyword>
<dbReference type="SUPFAM" id="SSF56112">
    <property type="entry name" value="Protein kinase-like (PK-like)"/>
    <property type="match status" value="1"/>
</dbReference>
<dbReference type="GO" id="GO:0005886">
    <property type="term" value="C:plasma membrane"/>
    <property type="evidence" value="ECO:0007669"/>
    <property type="project" value="TreeGrafter"/>
</dbReference>
<feature type="compositionally biased region" description="Low complexity" evidence="11">
    <location>
        <begin position="36"/>
        <end position="47"/>
    </location>
</feature>
<comment type="caution">
    <text evidence="13">The sequence shown here is derived from an EMBL/GenBank/DDBJ whole genome shotgun (WGS) entry which is preliminary data.</text>
</comment>
<dbReference type="PANTHER" id="PTHR27001">
    <property type="entry name" value="OS01G0253100 PROTEIN"/>
    <property type="match status" value="1"/>
</dbReference>
<dbReference type="InterPro" id="IPR011009">
    <property type="entry name" value="Kinase-like_dom_sf"/>
</dbReference>
<dbReference type="GO" id="GO:0004674">
    <property type="term" value="F:protein serine/threonine kinase activity"/>
    <property type="evidence" value="ECO:0007669"/>
    <property type="project" value="UniProtKB-KW"/>
</dbReference>
<evidence type="ECO:0000256" key="2">
    <source>
        <dbReference type="ARBA" id="ARBA00012513"/>
    </source>
</evidence>
<dbReference type="SUPFAM" id="SSF47986">
    <property type="entry name" value="DEATH domain"/>
    <property type="match status" value="1"/>
</dbReference>
<evidence type="ECO:0000313" key="14">
    <source>
        <dbReference type="Proteomes" id="UP001142055"/>
    </source>
</evidence>
<dbReference type="Gene3D" id="1.10.533.10">
    <property type="entry name" value="Death Domain, Fas"/>
    <property type="match status" value="1"/>
</dbReference>
<dbReference type="PANTHER" id="PTHR27001:SF939">
    <property type="entry name" value="INTERLEUKIN 1 RECEPTOR ASSOCIATED KINASE 1"/>
    <property type="match status" value="1"/>
</dbReference>
<feature type="compositionally biased region" description="Low complexity" evidence="11">
    <location>
        <begin position="325"/>
        <end position="338"/>
    </location>
</feature>
<dbReference type="InterPro" id="IPR017441">
    <property type="entry name" value="Protein_kinase_ATP_BS"/>
</dbReference>
<dbReference type="SMART" id="SM00220">
    <property type="entry name" value="S_TKc"/>
    <property type="match status" value="1"/>
</dbReference>
<dbReference type="EC" id="2.7.11.1" evidence="2"/>
<evidence type="ECO:0000256" key="1">
    <source>
        <dbReference type="ARBA" id="ARBA00008718"/>
    </source>
</evidence>
<keyword evidence="3" id="KW-0723">Serine/threonine-protein kinase</keyword>
<organism evidence="13 14">
    <name type="scientific">Blomia tropicalis</name>
    <name type="common">Mite</name>
    <dbReference type="NCBI Taxonomy" id="40697"/>
    <lineage>
        <taxon>Eukaryota</taxon>
        <taxon>Metazoa</taxon>
        <taxon>Ecdysozoa</taxon>
        <taxon>Arthropoda</taxon>
        <taxon>Chelicerata</taxon>
        <taxon>Arachnida</taxon>
        <taxon>Acari</taxon>
        <taxon>Acariformes</taxon>
        <taxon>Sarcoptiformes</taxon>
        <taxon>Astigmata</taxon>
        <taxon>Glycyphagoidea</taxon>
        <taxon>Echimyopodidae</taxon>
        <taxon>Blomia</taxon>
    </lineage>
</organism>
<protein>
    <recommendedName>
        <fullName evidence="2">non-specific serine/threonine protein kinase</fullName>
        <ecNumber evidence="2">2.7.11.1</ecNumber>
    </recommendedName>
</protein>
<dbReference type="GO" id="GO:0007165">
    <property type="term" value="P:signal transduction"/>
    <property type="evidence" value="ECO:0007669"/>
    <property type="project" value="InterPro"/>
</dbReference>
<name>A0A9Q0LYA8_BLOTA</name>
<feature type="compositionally biased region" description="Low complexity" evidence="11">
    <location>
        <begin position="14"/>
        <end position="24"/>
    </location>
</feature>
<dbReference type="InterPro" id="IPR000719">
    <property type="entry name" value="Prot_kinase_dom"/>
</dbReference>
<dbReference type="Pfam" id="PF00069">
    <property type="entry name" value="Pkinase"/>
    <property type="match status" value="1"/>
</dbReference>
<comment type="similarity">
    <text evidence="1">Belongs to the protein kinase superfamily. TKL Ser/Thr protein kinase family. Pelle subfamily.</text>
</comment>
<proteinExistence type="inferred from homology"/>
<dbReference type="AlphaFoldDB" id="A0A9Q0LYA8"/>
<keyword evidence="6" id="KW-0418">Kinase</keyword>
<evidence type="ECO:0000256" key="10">
    <source>
        <dbReference type="PROSITE-ProRule" id="PRU10141"/>
    </source>
</evidence>
<comment type="catalytic activity">
    <reaction evidence="8">
        <text>L-threonyl-[protein] + ATP = O-phospho-L-threonyl-[protein] + ADP + H(+)</text>
        <dbReference type="Rhea" id="RHEA:46608"/>
        <dbReference type="Rhea" id="RHEA-COMP:11060"/>
        <dbReference type="Rhea" id="RHEA-COMP:11605"/>
        <dbReference type="ChEBI" id="CHEBI:15378"/>
        <dbReference type="ChEBI" id="CHEBI:30013"/>
        <dbReference type="ChEBI" id="CHEBI:30616"/>
        <dbReference type="ChEBI" id="CHEBI:61977"/>
        <dbReference type="ChEBI" id="CHEBI:456216"/>
        <dbReference type="EC" id="2.7.11.1"/>
    </reaction>
</comment>
<evidence type="ECO:0000259" key="12">
    <source>
        <dbReference type="PROSITE" id="PS50011"/>
    </source>
</evidence>
<dbReference type="InterPro" id="IPR011029">
    <property type="entry name" value="DEATH-like_dom_sf"/>
</dbReference>
<evidence type="ECO:0000256" key="5">
    <source>
        <dbReference type="ARBA" id="ARBA00022741"/>
    </source>
</evidence>
<evidence type="ECO:0000256" key="4">
    <source>
        <dbReference type="ARBA" id="ARBA00022679"/>
    </source>
</evidence>
<dbReference type="PROSITE" id="PS00107">
    <property type="entry name" value="PROTEIN_KINASE_ATP"/>
    <property type="match status" value="1"/>
</dbReference>
<keyword evidence="4" id="KW-0808">Transferase</keyword>
<sequence length="993" mass="112273">MNSNNNNNQYYQKLQAQQAHQQQKQESKVPYQSARSSSNVSNNSSSQCNCSNVSCAIMMGKGGNHHLSVQHNNYPTISTTPYDEMNNHHHHHPQIILIAIKRINSNQQQPIIYVYELPYNVRKSICDLLDADQRWRELGGRYMGFNDTQLTLISHALFRNSSPTNELLTKWESSNAKISHLYRYLASMSHQRAMYHLLPFVTERYRSIYDRQLEPFDSSSNITILDHNNPHHQHQQQQQQQSPHQQQQQQPFHHHYTNAHMLPPQYVPSNSMIIEGQHQSMMMMPNVTSHSMMMMRGMNVSNIPNITMTSETISTSSIGKFPKPSTTTSSNRTTMTATAPSSQPLNVNREAGSSLIESSPNYYDRPIVPQLDSSQLMIVRANHGDHDSAERTLTDMDRGLIGNDNDHLIDNGQSWQSERDLERADANRRLNQQRMESLLRIEDFEIPYKELATATDDFCKDRILGSGGFGTVYIGEWKGTKVAVKKLKGLDNTSQAFTELRVLNCCRIDNILPLYAVALDGPEPCLVYQYMSNGSLEDRLLCKRNTPPLSWLQRAKIGEGIARALNYLHTLKGNPFVHGDVKSANILLDSVFEPKLGDFGLARKVEKSDRNKGSLFTHCTVSSVNGTSVYLPSEYLRNKILSPAVDVYSYGIVILEMATGRRAYDGKRLLINSVEDEYSRAVTCRVESPRVLPDTIDSRSGAQSFSTTNAMIQQHLMDKRIQHLSDDRHWFNCLLELGRRCGHKIKSKRPVMIQVLEYFHQCKTTDRIQKLCSDRTKSANIQMGSPSSSSASTTSSSIELQLWYDFVRRSCGPQLSDVVFENIGAQVTQMIEDFNQSSLYASSDYGLERLLRTEPNTTAAPLADNQVTNEKNLKNSNIETFGDDSTCSIGIVSNSTIEDELSLPSSNEDLIIESNNLTISKCDDNHDRCQCNLNENNESNNNDQQQQQEQNSETIITTSSKNIILNDGTQPFIPLLTALGFQSSDIDQLINNN</sequence>
<feature type="region of interest" description="Disordered" evidence="11">
    <location>
        <begin position="14"/>
        <end position="47"/>
    </location>
</feature>
<dbReference type="GO" id="GO:0045087">
    <property type="term" value="P:innate immune response"/>
    <property type="evidence" value="ECO:0007669"/>
    <property type="project" value="UniProtKB-ARBA"/>
</dbReference>
<dbReference type="EMBL" id="JAPWDV010000004">
    <property type="protein sequence ID" value="KAJ6215539.1"/>
    <property type="molecule type" value="Genomic_DNA"/>
</dbReference>
<gene>
    <name evidence="13" type="ORF">RDWZM_010039</name>
</gene>
<evidence type="ECO:0000256" key="11">
    <source>
        <dbReference type="SAM" id="MobiDB-lite"/>
    </source>
</evidence>
<feature type="region of interest" description="Disordered" evidence="11">
    <location>
        <begin position="313"/>
        <end position="347"/>
    </location>
</feature>
<dbReference type="InterPro" id="IPR008271">
    <property type="entry name" value="Ser/Thr_kinase_AS"/>
</dbReference>
<accession>A0A9Q0LYA8</accession>
<reference evidence="13" key="1">
    <citation type="submission" date="2022-12" db="EMBL/GenBank/DDBJ databases">
        <title>Genome assemblies of Blomia tropicalis.</title>
        <authorList>
            <person name="Cui Y."/>
        </authorList>
    </citation>
    <scope>NUCLEOTIDE SEQUENCE</scope>
    <source>
        <tissue evidence="13">Adult mites</tissue>
    </source>
</reference>
<evidence type="ECO:0000256" key="8">
    <source>
        <dbReference type="ARBA" id="ARBA00047899"/>
    </source>
</evidence>
<dbReference type="InterPro" id="IPR000488">
    <property type="entry name" value="Death_dom"/>
</dbReference>
<feature type="domain" description="Protein kinase" evidence="12">
    <location>
        <begin position="458"/>
        <end position="763"/>
    </location>
</feature>
<dbReference type="OMA" id="CCRIDNI"/>
<evidence type="ECO:0000256" key="9">
    <source>
        <dbReference type="ARBA" id="ARBA00048679"/>
    </source>
</evidence>
<keyword evidence="7 10" id="KW-0067">ATP-binding</keyword>
<evidence type="ECO:0000256" key="6">
    <source>
        <dbReference type="ARBA" id="ARBA00022777"/>
    </source>
</evidence>
<feature type="binding site" evidence="10">
    <location>
        <position position="486"/>
    </location>
    <ligand>
        <name>ATP</name>
        <dbReference type="ChEBI" id="CHEBI:30616"/>
    </ligand>
</feature>
<keyword evidence="14" id="KW-1185">Reference proteome</keyword>
<dbReference type="PROSITE" id="PS50011">
    <property type="entry name" value="PROTEIN_KINASE_DOM"/>
    <property type="match status" value="1"/>
</dbReference>
<dbReference type="Gene3D" id="3.30.200.20">
    <property type="entry name" value="Phosphorylase Kinase, domain 1"/>
    <property type="match status" value="1"/>
</dbReference>
<evidence type="ECO:0000313" key="13">
    <source>
        <dbReference type="EMBL" id="KAJ6215539.1"/>
    </source>
</evidence>
<evidence type="ECO:0000256" key="7">
    <source>
        <dbReference type="ARBA" id="ARBA00022840"/>
    </source>
</evidence>
<feature type="compositionally biased region" description="Low complexity" evidence="11">
    <location>
        <begin position="235"/>
        <end position="251"/>
    </location>
</feature>
<dbReference type="GO" id="GO:0005524">
    <property type="term" value="F:ATP binding"/>
    <property type="evidence" value="ECO:0007669"/>
    <property type="project" value="UniProtKB-UniRule"/>
</dbReference>
<dbReference type="Gene3D" id="1.10.510.10">
    <property type="entry name" value="Transferase(Phosphotransferase) domain 1"/>
    <property type="match status" value="1"/>
</dbReference>
<evidence type="ECO:0000256" key="3">
    <source>
        <dbReference type="ARBA" id="ARBA00022527"/>
    </source>
</evidence>
<feature type="region of interest" description="Disordered" evidence="11">
    <location>
        <begin position="220"/>
        <end position="252"/>
    </location>
</feature>
<comment type="catalytic activity">
    <reaction evidence="9">
        <text>L-seryl-[protein] + ATP = O-phospho-L-seryl-[protein] + ADP + H(+)</text>
        <dbReference type="Rhea" id="RHEA:17989"/>
        <dbReference type="Rhea" id="RHEA-COMP:9863"/>
        <dbReference type="Rhea" id="RHEA-COMP:11604"/>
        <dbReference type="ChEBI" id="CHEBI:15378"/>
        <dbReference type="ChEBI" id="CHEBI:29999"/>
        <dbReference type="ChEBI" id="CHEBI:30616"/>
        <dbReference type="ChEBI" id="CHEBI:83421"/>
        <dbReference type="ChEBI" id="CHEBI:456216"/>
        <dbReference type="EC" id="2.7.11.1"/>
    </reaction>
</comment>